<dbReference type="SUPFAM" id="SSF102114">
    <property type="entry name" value="Radical SAM enzymes"/>
    <property type="match status" value="1"/>
</dbReference>
<dbReference type="InterPro" id="IPR006638">
    <property type="entry name" value="Elp3/MiaA/NifB-like_rSAM"/>
</dbReference>
<accession>A0A7G9T9I4</accession>
<feature type="binding site" evidence="15">
    <location>
        <position position="62"/>
    </location>
    <ligand>
        <name>S-adenosyl-L-methionine</name>
        <dbReference type="ChEBI" id="CHEBI:59789"/>
        <label>1</label>
    </ligand>
</feature>
<dbReference type="GeneID" id="81471797"/>
<evidence type="ECO:0000256" key="15">
    <source>
        <dbReference type="PIRSR" id="PIRSR000167-1"/>
    </source>
</evidence>
<feature type="binding site" evidence="16">
    <location>
        <position position="72"/>
    </location>
    <ligand>
        <name>[4Fe-4S] cluster</name>
        <dbReference type="ChEBI" id="CHEBI:49883"/>
        <note>4Fe-4S-S-AdoMet</note>
    </ligand>
</feature>
<comment type="subcellular location">
    <subcellularLocation>
        <location evidence="1 14">Cytoplasm</location>
    </subcellularLocation>
</comment>
<evidence type="ECO:0000313" key="18">
    <source>
        <dbReference type="EMBL" id="QNN76759.1"/>
    </source>
</evidence>
<feature type="binding site" evidence="16">
    <location>
        <position position="68"/>
    </location>
    <ligand>
        <name>[4Fe-4S] cluster</name>
        <dbReference type="ChEBI" id="CHEBI:49883"/>
        <note>4Fe-4S-S-AdoMet</note>
    </ligand>
</feature>
<dbReference type="GO" id="GO:0006782">
    <property type="term" value="P:protoporphyrinogen IX biosynthetic process"/>
    <property type="evidence" value="ECO:0007669"/>
    <property type="project" value="UniProtKB-UniPathway"/>
</dbReference>
<dbReference type="GO" id="GO:0004109">
    <property type="term" value="F:coproporphyrinogen oxidase activity"/>
    <property type="evidence" value="ECO:0007669"/>
    <property type="project" value="InterPro"/>
</dbReference>
<dbReference type="AlphaFoldDB" id="A0A7G9T9I4"/>
<evidence type="ECO:0000256" key="8">
    <source>
        <dbReference type="ARBA" id="ARBA00022723"/>
    </source>
</evidence>
<feature type="binding site" evidence="15">
    <location>
        <position position="181"/>
    </location>
    <ligand>
        <name>S-adenosyl-L-methionine</name>
        <dbReference type="ChEBI" id="CHEBI:59789"/>
        <label>2</label>
    </ligand>
</feature>
<keyword evidence="10 14" id="KW-0408">Iron</keyword>
<comment type="subunit">
    <text evidence="4">Monomer.</text>
</comment>
<dbReference type="Gene3D" id="1.10.10.920">
    <property type="match status" value="1"/>
</dbReference>
<dbReference type="Gene3D" id="3.30.750.200">
    <property type="match status" value="1"/>
</dbReference>
<evidence type="ECO:0000256" key="9">
    <source>
        <dbReference type="ARBA" id="ARBA00023002"/>
    </source>
</evidence>
<dbReference type="Pfam" id="PF06969">
    <property type="entry name" value="HemN_C"/>
    <property type="match status" value="1"/>
</dbReference>
<feature type="binding site" evidence="15">
    <location>
        <begin position="74"/>
        <end position="76"/>
    </location>
    <ligand>
        <name>S-adenosyl-L-methionine</name>
        <dbReference type="ChEBI" id="CHEBI:59789"/>
        <label>2</label>
    </ligand>
</feature>
<dbReference type="Pfam" id="PF04055">
    <property type="entry name" value="Radical_SAM"/>
    <property type="match status" value="1"/>
</dbReference>
<feature type="binding site" evidence="16">
    <location>
        <position position="75"/>
    </location>
    <ligand>
        <name>[4Fe-4S] cluster</name>
        <dbReference type="ChEBI" id="CHEBI:49883"/>
        <note>4Fe-4S-S-AdoMet</note>
    </ligand>
</feature>
<dbReference type="EMBL" id="CP060731">
    <property type="protein sequence ID" value="QNN76759.1"/>
    <property type="molecule type" value="Genomic_DNA"/>
</dbReference>
<name>A0A7G9T9I4_PSEMX</name>
<feature type="binding site" evidence="15">
    <location>
        <position position="218"/>
    </location>
    <ligand>
        <name>S-adenosyl-L-methionine</name>
        <dbReference type="ChEBI" id="CHEBI:59789"/>
        <label>2</label>
    </ligand>
</feature>
<dbReference type="InterPro" id="IPR058240">
    <property type="entry name" value="rSAM_sf"/>
</dbReference>
<keyword evidence="11 14" id="KW-0411">Iron-sulfur</keyword>
<feature type="binding site" evidence="15">
    <location>
        <position position="119"/>
    </location>
    <ligand>
        <name>S-adenosyl-L-methionine</name>
        <dbReference type="ChEBI" id="CHEBI:59789"/>
        <label>1</label>
    </ligand>
</feature>
<dbReference type="UniPathway" id="UPA00251">
    <property type="reaction ID" value="UER00323"/>
</dbReference>
<dbReference type="Proteomes" id="UP000515838">
    <property type="component" value="Chromosome"/>
</dbReference>
<dbReference type="GO" id="GO:0051539">
    <property type="term" value="F:4 iron, 4 sulfur cluster binding"/>
    <property type="evidence" value="ECO:0007669"/>
    <property type="project" value="UniProtKB-KW"/>
</dbReference>
<dbReference type="PIRSF" id="PIRSF000167">
    <property type="entry name" value="HemN"/>
    <property type="match status" value="1"/>
</dbReference>
<feature type="binding site" evidence="15">
    <location>
        <begin position="120"/>
        <end position="121"/>
    </location>
    <ligand>
        <name>S-adenosyl-L-methionine</name>
        <dbReference type="ChEBI" id="CHEBI:59789"/>
        <label>2</label>
    </ligand>
</feature>
<feature type="binding site" evidence="15">
    <location>
        <position position="338"/>
    </location>
    <ligand>
        <name>S-adenosyl-L-methionine</name>
        <dbReference type="ChEBI" id="CHEBI:59789"/>
        <label>1</label>
    </ligand>
</feature>
<gene>
    <name evidence="18" type="primary">hemN</name>
    <name evidence="18" type="ORF">IAE60_12495</name>
</gene>
<dbReference type="CDD" id="cd01335">
    <property type="entry name" value="Radical_SAM"/>
    <property type="match status" value="1"/>
</dbReference>
<keyword evidence="12 14" id="KW-0627">Porphyrin biosynthesis</keyword>
<dbReference type="PROSITE" id="PS51918">
    <property type="entry name" value="RADICAL_SAM"/>
    <property type="match status" value="1"/>
</dbReference>
<comment type="pathway">
    <text evidence="2 14">Porphyrin-containing compound metabolism; protoporphyrin-IX biosynthesis; protoporphyrinogen-IX from coproporphyrinogen-III (AdoMet route): step 1/1.</text>
</comment>
<dbReference type="NCBIfam" id="TIGR00538">
    <property type="entry name" value="hemN"/>
    <property type="match status" value="1"/>
</dbReference>
<feature type="domain" description="Radical SAM core" evidence="17">
    <location>
        <begin position="53"/>
        <end position="289"/>
    </location>
</feature>
<evidence type="ECO:0000256" key="13">
    <source>
        <dbReference type="ARBA" id="ARBA00048321"/>
    </source>
</evidence>
<dbReference type="GO" id="GO:0005737">
    <property type="term" value="C:cytoplasm"/>
    <property type="evidence" value="ECO:0007669"/>
    <property type="project" value="UniProtKB-SubCell"/>
</dbReference>
<dbReference type="SMART" id="SM00729">
    <property type="entry name" value="Elp3"/>
    <property type="match status" value="1"/>
</dbReference>
<evidence type="ECO:0000256" key="5">
    <source>
        <dbReference type="ARBA" id="ARBA00022485"/>
    </source>
</evidence>
<keyword evidence="7 14" id="KW-0949">S-adenosyl-L-methionine</keyword>
<evidence type="ECO:0000256" key="3">
    <source>
        <dbReference type="ARBA" id="ARBA00005493"/>
    </source>
</evidence>
<evidence type="ECO:0000256" key="10">
    <source>
        <dbReference type="ARBA" id="ARBA00023004"/>
    </source>
</evidence>
<comment type="catalytic activity">
    <reaction evidence="13 14">
        <text>coproporphyrinogen III + 2 S-adenosyl-L-methionine = protoporphyrinogen IX + 2 5'-deoxyadenosine + 2 L-methionine + 2 CO2</text>
        <dbReference type="Rhea" id="RHEA:15425"/>
        <dbReference type="ChEBI" id="CHEBI:16526"/>
        <dbReference type="ChEBI" id="CHEBI:17319"/>
        <dbReference type="ChEBI" id="CHEBI:57307"/>
        <dbReference type="ChEBI" id="CHEBI:57309"/>
        <dbReference type="ChEBI" id="CHEBI:57844"/>
        <dbReference type="ChEBI" id="CHEBI:59789"/>
        <dbReference type="EC" id="1.3.98.3"/>
    </reaction>
</comment>
<dbReference type="InterPro" id="IPR034505">
    <property type="entry name" value="Coproporphyrinogen-III_oxidase"/>
</dbReference>
<proteinExistence type="inferred from homology"/>
<evidence type="ECO:0000256" key="6">
    <source>
        <dbReference type="ARBA" id="ARBA00022490"/>
    </source>
</evidence>
<dbReference type="GO" id="GO:0046872">
    <property type="term" value="F:metal ion binding"/>
    <property type="evidence" value="ECO:0007669"/>
    <property type="project" value="UniProtKB-KW"/>
</dbReference>
<sequence>MGKVSPSPLFDADLLRRYDTPGPRYTSYPTAPQFSGNFGAQQLREHARASNQQEHARPLSLYVHIPFCTSPCFYCGCNRVITRDKARGEVYLDYLYREIARMAPLFDSGRPVVQLHFGGGTPNFLTPAQIADCVAELRSQFSFAPRETMDFSIELDPRFVTPDDIAELAKVGFNRASLGVQDFDPKVQKAVNREQSVEDTLAIVAACREHGMRSVNIDLIYGLPKQTREGFERTLDIVVQARADRIAVYSYAHLPQLFKPQQRIVLEDLPSAEDKLALLQCAIERLGAAGYVYIGMDHFALPEDELARAQARGDLHRNFMGYTTHADSDLIGFGVSAISHIGDSFSQNPRDIASWERAIDDGRLPVWRGMPLDRDDVLRAEVIQELMCHGRLDYARVGRRYGIDFAEYFADALPRLQALADDGLLTFTRVGFQATAKGRLLLRVIAMCFDRYLPATPAPDAPRFSRTV</sequence>
<dbReference type="PANTHER" id="PTHR13932:SF6">
    <property type="entry name" value="OXYGEN-INDEPENDENT COPROPORPHYRINOGEN III OXIDASE"/>
    <property type="match status" value="1"/>
</dbReference>
<dbReference type="InterPro" id="IPR007197">
    <property type="entry name" value="rSAM"/>
</dbReference>
<comment type="similarity">
    <text evidence="3 14">Belongs to the anaerobic coproporphyrinogen-III oxidase family.</text>
</comment>
<evidence type="ECO:0000256" key="4">
    <source>
        <dbReference type="ARBA" id="ARBA00011245"/>
    </source>
</evidence>
<evidence type="ECO:0000259" key="17">
    <source>
        <dbReference type="PROSITE" id="PS51918"/>
    </source>
</evidence>
<feature type="binding site" evidence="15">
    <location>
        <position position="154"/>
    </location>
    <ligand>
        <name>S-adenosyl-L-methionine</name>
        <dbReference type="ChEBI" id="CHEBI:59789"/>
        <label>1</label>
    </ligand>
</feature>
<dbReference type="GO" id="GO:0051989">
    <property type="term" value="F:coproporphyrinogen dehydrogenase activity"/>
    <property type="evidence" value="ECO:0007669"/>
    <property type="project" value="UniProtKB-EC"/>
</dbReference>
<keyword evidence="9 14" id="KW-0560">Oxidoreductase</keyword>
<evidence type="ECO:0000256" key="16">
    <source>
        <dbReference type="PIRSR" id="PIRSR000167-2"/>
    </source>
</evidence>
<feature type="binding site" evidence="15">
    <location>
        <position position="193"/>
    </location>
    <ligand>
        <name>S-adenosyl-L-methionine</name>
        <dbReference type="ChEBI" id="CHEBI:59789"/>
        <label>2</label>
    </ligand>
</feature>
<dbReference type="EC" id="1.3.98.3" evidence="14"/>
<dbReference type="InterPro" id="IPR004558">
    <property type="entry name" value="Coprogen_oxidase_HemN"/>
</dbReference>
<evidence type="ECO:0000256" key="1">
    <source>
        <dbReference type="ARBA" id="ARBA00004496"/>
    </source>
</evidence>
<feature type="binding site" evidence="15">
    <location>
        <position position="252"/>
    </location>
    <ligand>
        <name>S-adenosyl-L-methionine</name>
        <dbReference type="ChEBI" id="CHEBI:59789"/>
        <label>2</label>
    </ligand>
</feature>
<comment type="cofactor">
    <cofactor evidence="14 16">
        <name>[4Fe-4S] cluster</name>
        <dbReference type="ChEBI" id="CHEBI:49883"/>
    </cofactor>
    <text evidence="14 16">Binds 1 [4Fe-4S] cluster. The cluster is coordinated with 3 cysteines and an exchangeable S-adenosyl-L-methionine.</text>
</comment>
<evidence type="ECO:0000256" key="7">
    <source>
        <dbReference type="ARBA" id="ARBA00022691"/>
    </source>
</evidence>
<evidence type="ECO:0000256" key="2">
    <source>
        <dbReference type="ARBA" id="ARBA00004785"/>
    </source>
</evidence>
<protein>
    <recommendedName>
        <fullName evidence="14">Coproporphyrinogen-III oxidase</fullName>
        <ecNumber evidence="14">1.3.98.3</ecNumber>
    </recommendedName>
</protein>
<keyword evidence="8 14" id="KW-0479">Metal-binding</keyword>
<keyword evidence="5 14" id="KW-0004">4Fe-4S</keyword>
<reference evidence="18 19" key="1">
    <citation type="submission" date="2020-08" db="EMBL/GenBank/DDBJ databases">
        <title>Streptomycin Non-resistant strain, P. mexicana.</title>
        <authorList>
            <person name="Ganesh-Kumar S."/>
            <person name="Zhe T."/>
            <person name="Yu Z."/>
            <person name="Min Y."/>
        </authorList>
    </citation>
    <scope>NUCLEOTIDE SEQUENCE [LARGE SCALE GENOMIC DNA]</scope>
    <source>
        <strain evidence="18 19">GTZY2</strain>
    </source>
</reference>
<keyword evidence="6 14" id="KW-0963">Cytoplasm</keyword>
<dbReference type="SFLD" id="SFLDS00029">
    <property type="entry name" value="Radical_SAM"/>
    <property type="match status" value="1"/>
</dbReference>
<evidence type="ECO:0000256" key="14">
    <source>
        <dbReference type="PIRNR" id="PIRNR000167"/>
    </source>
</evidence>
<evidence type="ECO:0000256" key="12">
    <source>
        <dbReference type="ARBA" id="ARBA00023244"/>
    </source>
</evidence>
<dbReference type="InterPro" id="IPR010723">
    <property type="entry name" value="HemN_C"/>
</dbReference>
<dbReference type="PANTHER" id="PTHR13932">
    <property type="entry name" value="COPROPORPHYRINIGEN III OXIDASE"/>
    <property type="match status" value="1"/>
</dbReference>
<dbReference type="FunFam" id="1.10.10.920:FF:000001">
    <property type="entry name" value="Coproporphyrinogen-III oxidase"/>
    <property type="match status" value="1"/>
</dbReference>
<dbReference type="SFLD" id="SFLDG01065">
    <property type="entry name" value="anaerobic_coproporphyrinogen-I"/>
    <property type="match status" value="1"/>
</dbReference>
<organism evidence="18 19">
    <name type="scientific">Pseudoxanthomonas mexicana</name>
    <dbReference type="NCBI Taxonomy" id="128785"/>
    <lineage>
        <taxon>Bacteria</taxon>
        <taxon>Pseudomonadati</taxon>
        <taxon>Pseudomonadota</taxon>
        <taxon>Gammaproteobacteria</taxon>
        <taxon>Lysobacterales</taxon>
        <taxon>Lysobacteraceae</taxon>
        <taxon>Pseudoxanthomonas</taxon>
    </lineage>
</organism>
<evidence type="ECO:0000313" key="19">
    <source>
        <dbReference type="Proteomes" id="UP000515838"/>
    </source>
</evidence>
<evidence type="ECO:0000256" key="11">
    <source>
        <dbReference type="ARBA" id="ARBA00023014"/>
    </source>
</evidence>
<dbReference type="RefSeq" id="WP_187572490.1">
    <property type="nucleotide sequence ID" value="NZ_CP060731.1"/>
</dbReference>